<organism evidence="1 2">
    <name type="scientific">Cuscuta epithymum</name>
    <dbReference type="NCBI Taxonomy" id="186058"/>
    <lineage>
        <taxon>Eukaryota</taxon>
        <taxon>Viridiplantae</taxon>
        <taxon>Streptophyta</taxon>
        <taxon>Embryophyta</taxon>
        <taxon>Tracheophyta</taxon>
        <taxon>Spermatophyta</taxon>
        <taxon>Magnoliopsida</taxon>
        <taxon>eudicotyledons</taxon>
        <taxon>Gunneridae</taxon>
        <taxon>Pentapetalae</taxon>
        <taxon>asterids</taxon>
        <taxon>lamiids</taxon>
        <taxon>Solanales</taxon>
        <taxon>Convolvulaceae</taxon>
        <taxon>Cuscuteae</taxon>
        <taxon>Cuscuta</taxon>
        <taxon>Cuscuta subgen. Cuscuta</taxon>
    </lineage>
</organism>
<reference evidence="1" key="1">
    <citation type="submission" date="2022-07" db="EMBL/GenBank/DDBJ databases">
        <authorList>
            <person name="Macas J."/>
            <person name="Novak P."/>
            <person name="Neumann P."/>
        </authorList>
    </citation>
    <scope>NUCLEOTIDE SEQUENCE</scope>
</reference>
<proteinExistence type="predicted"/>
<dbReference type="EMBL" id="CAMAPF010000990">
    <property type="protein sequence ID" value="CAH9135612.1"/>
    <property type="molecule type" value="Genomic_DNA"/>
</dbReference>
<sequence length="127" mass="14224">MPLQQLLLQLQQVPPPQTSMLLLRTLPLVPPPSCNSTTGGGLSPTVSTTAPDPLLKQSLPISVFTLYRQSLLHALHNHGRDSYFTHAYMHTLSYTNPATFLLYSYYFNFDMGNTNKGELFQLRLISS</sequence>
<dbReference type="Proteomes" id="UP001152523">
    <property type="component" value="Unassembled WGS sequence"/>
</dbReference>
<gene>
    <name evidence="1" type="ORF">CEPIT_LOCUS34648</name>
</gene>
<evidence type="ECO:0000313" key="1">
    <source>
        <dbReference type="EMBL" id="CAH9135612.1"/>
    </source>
</evidence>
<protein>
    <submittedName>
        <fullName evidence="1">Uncharacterized protein</fullName>
    </submittedName>
</protein>
<accession>A0AAV0FJY6</accession>
<name>A0AAV0FJY6_9ASTE</name>
<evidence type="ECO:0000313" key="2">
    <source>
        <dbReference type="Proteomes" id="UP001152523"/>
    </source>
</evidence>
<keyword evidence="2" id="KW-1185">Reference proteome</keyword>
<dbReference type="AlphaFoldDB" id="A0AAV0FJY6"/>
<comment type="caution">
    <text evidence="1">The sequence shown here is derived from an EMBL/GenBank/DDBJ whole genome shotgun (WGS) entry which is preliminary data.</text>
</comment>